<evidence type="ECO:0000313" key="2">
    <source>
        <dbReference type="Proteomes" id="UP001497516"/>
    </source>
</evidence>
<keyword evidence="2" id="KW-1185">Reference proteome</keyword>
<evidence type="ECO:0000313" key="1">
    <source>
        <dbReference type="EMBL" id="CAL1404901.1"/>
    </source>
</evidence>
<proteinExistence type="predicted"/>
<dbReference type="EMBL" id="OZ034821">
    <property type="protein sequence ID" value="CAL1404901.1"/>
    <property type="molecule type" value="Genomic_DNA"/>
</dbReference>
<reference evidence="1 2" key="1">
    <citation type="submission" date="2024-04" db="EMBL/GenBank/DDBJ databases">
        <authorList>
            <person name="Fracassetti M."/>
        </authorList>
    </citation>
    <scope>NUCLEOTIDE SEQUENCE [LARGE SCALE GENOMIC DNA]</scope>
</reference>
<name>A0AAV2G2Q1_9ROSI</name>
<accession>A0AAV2G2Q1</accession>
<sequence length="97" mass="11180">MEGYELSMATRSFKVFKLRDDEEGDRGKFEGVRSDSVYYTDDFSEFNFPDVNLGPHDVGVFNVKEKKFGSFYVPTPTQNRDMPPPIWIFPAIAPDMD</sequence>
<dbReference type="Proteomes" id="UP001497516">
    <property type="component" value="Chromosome 8"/>
</dbReference>
<protein>
    <recommendedName>
        <fullName evidence="3">DUF295 domain-containing protein</fullName>
    </recommendedName>
</protein>
<organism evidence="1 2">
    <name type="scientific">Linum trigynum</name>
    <dbReference type="NCBI Taxonomy" id="586398"/>
    <lineage>
        <taxon>Eukaryota</taxon>
        <taxon>Viridiplantae</taxon>
        <taxon>Streptophyta</taxon>
        <taxon>Embryophyta</taxon>
        <taxon>Tracheophyta</taxon>
        <taxon>Spermatophyta</taxon>
        <taxon>Magnoliopsida</taxon>
        <taxon>eudicotyledons</taxon>
        <taxon>Gunneridae</taxon>
        <taxon>Pentapetalae</taxon>
        <taxon>rosids</taxon>
        <taxon>fabids</taxon>
        <taxon>Malpighiales</taxon>
        <taxon>Linaceae</taxon>
        <taxon>Linum</taxon>
    </lineage>
</organism>
<evidence type="ECO:0008006" key="3">
    <source>
        <dbReference type="Google" id="ProtNLM"/>
    </source>
</evidence>
<dbReference type="AlphaFoldDB" id="A0AAV2G2Q1"/>
<gene>
    <name evidence="1" type="ORF">LTRI10_LOCUS44715</name>
</gene>